<dbReference type="GO" id="GO:0008430">
    <property type="term" value="F:selenium binding"/>
    <property type="evidence" value="ECO:0007669"/>
    <property type="project" value="InterPro"/>
</dbReference>
<proteinExistence type="inferred from homology"/>
<evidence type="ECO:0000256" key="1">
    <source>
        <dbReference type="ARBA" id="ARBA00005606"/>
    </source>
</evidence>
<protein>
    <submittedName>
        <fullName evidence="4">Galectin domain-containing protein</fullName>
    </submittedName>
</protein>
<keyword evidence="3" id="KW-1185">Reference proteome</keyword>
<dbReference type="Pfam" id="PF05694">
    <property type="entry name" value="SBP56"/>
    <property type="match status" value="1"/>
</dbReference>
<keyword evidence="2" id="KW-0711">Selenium</keyword>
<dbReference type="WBParaSite" id="Pan_g13345.t1">
    <property type="protein sequence ID" value="Pan_g13345.t1"/>
    <property type="gene ID" value="Pan_g13345"/>
</dbReference>
<organism evidence="3 4">
    <name type="scientific">Panagrellus redivivus</name>
    <name type="common">Microworm</name>
    <dbReference type="NCBI Taxonomy" id="6233"/>
    <lineage>
        <taxon>Eukaryota</taxon>
        <taxon>Metazoa</taxon>
        <taxon>Ecdysozoa</taxon>
        <taxon>Nematoda</taxon>
        <taxon>Chromadorea</taxon>
        <taxon>Rhabditida</taxon>
        <taxon>Tylenchina</taxon>
        <taxon>Panagrolaimomorpha</taxon>
        <taxon>Panagrolaimoidea</taxon>
        <taxon>Panagrolaimidae</taxon>
        <taxon>Panagrellus</taxon>
    </lineage>
</organism>
<dbReference type="Proteomes" id="UP000492821">
    <property type="component" value="Unassembled WGS sequence"/>
</dbReference>
<accession>A0A7E4UVH1</accession>
<dbReference type="AlphaFoldDB" id="A0A7E4UVH1"/>
<comment type="similarity">
    <text evidence="1">Belongs to the selenium-binding protein family.</text>
</comment>
<dbReference type="InterPro" id="IPR008826">
    <property type="entry name" value="Se-bd"/>
</dbReference>
<sequence>MSASGSVSPCSCSFVQAVRYADLTEKWTDNDTQSWCSCVAASSIMGVCMSRNVVDVRNSASGRPVVPYPGTQAVENGINGIAIGSGTNGNSVGENAPPAFIHGITKRESDMNILLPTDVQVYDSDESRFERERVMLVLCPNANPSKPAKLMLFDVNYQSKNYCQIISTLTLPTTDDEIMYAGWMRSASKFDDINVLHRTQLIVPCFDSSRIYIINVENQSTMKVNTCFEESQLISHNVQHPYNVCSWPGKHGPTLFSTCGDTSSRAKGDILLIKRDKLSITSRAEKNSNVYAVFGGFLALQPRHKIMITASLGDPSKLLDAFIDNNFDVKSCIQQHAYGSALNIWETDKIKLKQTIKLEDFGAFGFTCVRFIHNPECNHGFAVSAIGGSIFHIHKNSKTEDYHADKIVQYQSAKVSGWIKEEMPPLPLDIIISMDDRFLFVSCFLHGFVEQLNITDPFRVTTCSRVYLGGAIHRAFGVTLQRYNGINYTPKRFFVRGTEFHGGPARMQLSLDGRRLYVNNSFYTPWDSKLYPILITQGSAIALIHINVKPAGGLKLDENFLIQPGCQEFDDGPYLAREMKFMNGDSTSDHCLEN</sequence>
<dbReference type="PANTHER" id="PTHR23300">
    <property type="entry name" value="METHANETHIOL OXIDASE"/>
    <property type="match status" value="1"/>
</dbReference>
<evidence type="ECO:0000313" key="4">
    <source>
        <dbReference type="WBParaSite" id="Pan_g13345.t1"/>
    </source>
</evidence>
<dbReference type="SUPFAM" id="SSF75011">
    <property type="entry name" value="3-carboxy-cis,cis-mucoante lactonizing enzyme"/>
    <property type="match status" value="1"/>
</dbReference>
<evidence type="ECO:0000313" key="3">
    <source>
        <dbReference type="Proteomes" id="UP000492821"/>
    </source>
</evidence>
<name>A0A7E4UVH1_PANRE</name>
<evidence type="ECO:0000256" key="2">
    <source>
        <dbReference type="ARBA" id="ARBA00023266"/>
    </source>
</evidence>
<dbReference type="PANTHER" id="PTHR23300:SF3">
    <property type="entry name" value="SELENIUM-BINDING PROTEIN-RELATED"/>
    <property type="match status" value="1"/>
</dbReference>
<reference evidence="3" key="1">
    <citation type="journal article" date="2013" name="Genetics">
        <title>The draft genome and transcriptome of Panagrellus redivivus are shaped by the harsh demands of a free-living lifestyle.</title>
        <authorList>
            <person name="Srinivasan J."/>
            <person name="Dillman A.R."/>
            <person name="Macchietto M.G."/>
            <person name="Heikkinen L."/>
            <person name="Lakso M."/>
            <person name="Fracchia K.M."/>
            <person name="Antoshechkin I."/>
            <person name="Mortazavi A."/>
            <person name="Wong G."/>
            <person name="Sternberg P.W."/>
        </authorList>
    </citation>
    <scope>NUCLEOTIDE SEQUENCE [LARGE SCALE GENOMIC DNA]</scope>
    <source>
        <strain evidence="3">MT8872</strain>
    </source>
</reference>
<reference evidence="4" key="2">
    <citation type="submission" date="2020-10" db="UniProtKB">
        <authorList>
            <consortium name="WormBaseParasite"/>
        </authorList>
    </citation>
    <scope>IDENTIFICATION</scope>
</reference>